<evidence type="ECO:0000256" key="1">
    <source>
        <dbReference type="ARBA" id="ARBA00022729"/>
    </source>
</evidence>
<evidence type="ECO:0000256" key="3">
    <source>
        <dbReference type="SAM" id="SignalP"/>
    </source>
</evidence>
<dbReference type="PANTHER" id="PTHR21666:SF289">
    <property type="entry name" value="L-ALA--D-GLU ENDOPEPTIDASE"/>
    <property type="match status" value="1"/>
</dbReference>
<feature type="domain" description="Peptidoglycan hydrolase PcsB coiled-coil" evidence="5">
    <location>
        <begin position="99"/>
        <end position="163"/>
    </location>
</feature>
<protein>
    <submittedName>
        <fullName evidence="6">M23 family metallopeptidase</fullName>
    </submittedName>
</protein>
<evidence type="ECO:0000259" key="4">
    <source>
        <dbReference type="Pfam" id="PF01551"/>
    </source>
</evidence>
<gene>
    <name evidence="6" type="ORF">GCM10008919_04290</name>
</gene>
<feature type="domain" description="M23ase beta-sheet core" evidence="4">
    <location>
        <begin position="273"/>
        <end position="368"/>
    </location>
</feature>
<keyword evidence="7" id="KW-1185">Reference proteome</keyword>
<feature type="signal peptide" evidence="3">
    <location>
        <begin position="1"/>
        <end position="26"/>
    </location>
</feature>
<reference evidence="7" key="1">
    <citation type="journal article" date="2019" name="Int. J. Syst. Evol. Microbiol.">
        <title>The Global Catalogue of Microorganisms (GCM) 10K type strain sequencing project: providing services to taxonomists for standard genome sequencing and annotation.</title>
        <authorList>
            <consortium name="The Broad Institute Genomics Platform"/>
            <consortium name="The Broad Institute Genome Sequencing Center for Infectious Disease"/>
            <person name="Wu L."/>
            <person name="Ma J."/>
        </authorList>
    </citation>
    <scope>NUCLEOTIDE SEQUENCE [LARGE SCALE GENOMIC DNA]</scope>
    <source>
        <strain evidence="7">JCM 8542</strain>
    </source>
</reference>
<dbReference type="Gene3D" id="2.70.70.10">
    <property type="entry name" value="Glucose Permease (Domain IIA)"/>
    <property type="match status" value="1"/>
</dbReference>
<sequence length="372" mass="41087">MRQGMKRMLASVLAVTLLAAAGQGAAATLEEERDSYDAQVEELGRQSDELAGKIDSLSEQKRILDEQAETAIAAHRARRAELNATLERLEENEEKLEVAERDYARKSEALGRRVRDIYINGQISYVDVLFGAKDFSDFLTRMDLLKRVIKQDYDLVHEVLAQRNAMIALKGELEKDRAAQEPLEKKAREARLAMEDKVEAQRALIEQMKYDKETIDRKQDESRAASERITQMLRRSGLRSLPVQGSGAMIWPLAGEITSDFGWRTHPITGAQRFHSGIDIGGDYGDPIYAAQAGTVEYAGWISGYGYAVIINHGGGISTLYGHCQSLDVSTGQSVAQGELVAECGSTGNSTGPHCHFEVRVNGEPVNPLGYL</sequence>
<dbReference type="EMBL" id="BAAACR010000002">
    <property type="protein sequence ID" value="GAA0204136.1"/>
    <property type="molecule type" value="Genomic_DNA"/>
</dbReference>
<dbReference type="PANTHER" id="PTHR21666">
    <property type="entry name" value="PEPTIDASE-RELATED"/>
    <property type="match status" value="1"/>
</dbReference>
<dbReference type="CDD" id="cd12797">
    <property type="entry name" value="M23_peptidase"/>
    <property type="match status" value="1"/>
</dbReference>
<feature type="coiled-coil region" evidence="2">
    <location>
        <begin position="183"/>
        <end position="235"/>
    </location>
</feature>
<organism evidence="6 7">
    <name type="scientific">Selenomonas dianae</name>
    <dbReference type="NCBI Taxonomy" id="135079"/>
    <lineage>
        <taxon>Bacteria</taxon>
        <taxon>Bacillati</taxon>
        <taxon>Bacillota</taxon>
        <taxon>Negativicutes</taxon>
        <taxon>Selenomonadales</taxon>
        <taxon>Selenomonadaceae</taxon>
        <taxon>Selenomonas</taxon>
    </lineage>
</organism>
<evidence type="ECO:0000313" key="6">
    <source>
        <dbReference type="EMBL" id="GAA0204136.1"/>
    </source>
</evidence>
<name>A0ABP3CGI8_9FIRM</name>
<evidence type="ECO:0000256" key="2">
    <source>
        <dbReference type="SAM" id="Coils"/>
    </source>
</evidence>
<evidence type="ECO:0000259" key="5">
    <source>
        <dbReference type="Pfam" id="PF24568"/>
    </source>
</evidence>
<dbReference type="InterPro" id="IPR057309">
    <property type="entry name" value="PcsB_CC"/>
</dbReference>
<feature type="coiled-coil region" evidence="2">
    <location>
        <begin position="26"/>
        <end position="109"/>
    </location>
</feature>
<dbReference type="SUPFAM" id="SSF51261">
    <property type="entry name" value="Duplicated hybrid motif"/>
    <property type="match status" value="1"/>
</dbReference>
<comment type="caution">
    <text evidence="6">The sequence shown here is derived from an EMBL/GenBank/DDBJ whole genome shotgun (WGS) entry which is preliminary data.</text>
</comment>
<dbReference type="InterPro" id="IPR050570">
    <property type="entry name" value="Cell_wall_metabolism_enzyme"/>
</dbReference>
<proteinExistence type="predicted"/>
<evidence type="ECO:0000313" key="7">
    <source>
        <dbReference type="Proteomes" id="UP001500399"/>
    </source>
</evidence>
<feature type="chain" id="PRO_5045941781" evidence="3">
    <location>
        <begin position="27"/>
        <end position="372"/>
    </location>
</feature>
<dbReference type="InterPro" id="IPR011055">
    <property type="entry name" value="Dup_hybrid_motif"/>
</dbReference>
<dbReference type="Gene3D" id="6.10.250.3150">
    <property type="match status" value="1"/>
</dbReference>
<dbReference type="Proteomes" id="UP001500399">
    <property type="component" value="Unassembled WGS sequence"/>
</dbReference>
<dbReference type="Pfam" id="PF01551">
    <property type="entry name" value="Peptidase_M23"/>
    <property type="match status" value="1"/>
</dbReference>
<keyword evidence="1 3" id="KW-0732">Signal</keyword>
<keyword evidence="2" id="KW-0175">Coiled coil</keyword>
<accession>A0ABP3CGI8</accession>
<dbReference type="InterPro" id="IPR016047">
    <property type="entry name" value="M23ase_b-sheet_dom"/>
</dbReference>
<dbReference type="RefSeq" id="WP_304987819.1">
    <property type="nucleotide sequence ID" value="NZ_BAAACR010000002.1"/>
</dbReference>
<dbReference type="Pfam" id="PF24568">
    <property type="entry name" value="CC_PcsB"/>
    <property type="match status" value="1"/>
</dbReference>